<dbReference type="Proteomes" id="UP000492821">
    <property type="component" value="Unassembled WGS sequence"/>
</dbReference>
<evidence type="ECO:0000256" key="1">
    <source>
        <dbReference type="SAM" id="SignalP"/>
    </source>
</evidence>
<keyword evidence="2" id="KW-1185">Reference proteome</keyword>
<organism evidence="2 3">
    <name type="scientific">Panagrellus redivivus</name>
    <name type="common">Microworm</name>
    <dbReference type="NCBI Taxonomy" id="6233"/>
    <lineage>
        <taxon>Eukaryota</taxon>
        <taxon>Metazoa</taxon>
        <taxon>Ecdysozoa</taxon>
        <taxon>Nematoda</taxon>
        <taxon>Chromadorea</taxon>
        <taxon>Rhabditida</taxon>
        <taxon>Tylenchina</taxon>
        <taxon>Panagrolaimomorpha</taxon>
        <taxon>Panagrolaimoidea</taxon>
        <taxon>Panagrolaimidae</taxon>
        <taxon>Panagrellus</taxon>
    </lineage>
</organism>
<feature type="chain" id="PRO_5028995315" evidence="1">
    <location>
        <begin position="27"/>
        <end position="73"/>
    </location>
</feature>
<dbReference type="AlphaFoldDB" id="A0A7E4V5B1"/>
<evidence type="ECO:0000313" key="2">
    <source>
        <dbReference type="Proteomes" id="UP000492821"/>
    </source>
</evidence>
<sequence>MSAKFVLVLCLVAFFAAVAIVDVAQGQYLYEYPYAYGYGYGYPYAYGAYGYYGKRSAGFGNALGLNGQAPQGQ</sequence>
<protein>
    <submittedName>
        <fullName evidence="3">Uncharacterized protein</fullName>
    </submittedName>
</protein>
<feature type="signal peptide" evidence="1">
    <location>
        <begin position="1"/>
        <end position="26"/>
    </location>
</feature>
<evidence type="ECO:0000313" key="3">
    <source>
        <dbReference type="WBParaSite" id="Pan_g16788.t1"/>
    </source>
</evidence>
<proteinExistence type="predicted"/>
<dbReference type="WBParaSite" id="Pan_g16788.t1">
    <property type="protein sequence ID" value="Pan_g16788.t1"/>
    <property type="gene ID" value="Pan_g16788"/>
</dbReference>
<accession>A0A7E4V5B1</accession>
<reference evidence="3" key="2">
    <citation type="submission" date="2020-10" db="UniProtKB">
        <authorList>
            <consortium name="WormBaseParasite"/>
        </authorList>
    </citation>
    <scope>IDENTIFICATION</scope>
</reference>
<keyword evidence="1" id="KW-0732">Signal</keyword>
<name>A0A7E4V5B1_PANRE</name>
<reference evidence="2" key="1">
    <citation type="journal article" date="2013" name="Genetics">
        <title>The draft genome and transcriptome of Panagrellus redivivus are shaped by the harsh demands of a free-living lifestyle.</title>
        <authorList>
            <person name="Srinivasan J."/>
            <person name="Dillman A.R."/>
            <person name="Macchietto M.G."/>
            <person name="Heikkinen L."/>
            <person name="Lakso M."/>
            <person name="Fracchia K.M."/>
            <person name="Antoshechkin I."/>
            <person name="Mortazavi A."/>
            <person name="Wong G."/>
            <person name="Sternberg P.W."/>
        </authorList>
    </citation>
    <scope>NUCLEOTIDE SEQUENCE [LARGE SCALE GENOMIC DNA]</scope>
    <source>
        <strain evidence="2">MT8872</strain>
    </source>
</reference>